<evidence type="ECO:0000313" key="4">
    <source>
        <dbReference type="EMBL" id="SDT86298.1"/>
    </source>
</evidence>
<feature type="transmembrane region" description="Helical" evidence="2">
    <location>
        <begin position="197"/>
        <end position="215"/>
    </location>
</feature>
<dbReference type="Gene3D" id="3.10.620.30">
    <property type="match status" value="1"/>
</dbReference>
<feature type="compositionally biased region" description="Basic and acidic residues" evidence="1">
    <location>
        <begin position="846"/>
        <end position="856"/>
    </location>
</feature>
<keyword evidence="2" id="KW-0812">Transmembrane</keyword>
<feature type="transmembrane region" description="Helical" evidence="2">
    <location>
        <begin position="35"/>
        <end position="52"/>
    </location>
</feature>
<evidence type="ECO:0000256" key="2">
    <source>
        <dbReference type="SAM" id="Phobius"/>
    </source>
</evidence>
<keyword evidence="5" id="KW-1185">Reference proteome</keyword>
<dbReference type="RefSeq" id="WP_092648201.1">
    <property type="nucleotide sequence ID" value="NZ_LT629792.1"/>
</dbReference>
<name>A0ABY0V5A5_9ACTO</name>
<feature type="transmembrane region" description="Helical" evidence="2">
    <location>
        <begin position="263"/>
        <end position="284"/>
    </location>
</feature>
<evidence type="ECO:0000256" key="1">
    <source>
        <dbReference type="SAM" id="MobiDB-lite"/>
    </source>
</evidence>
<feature type="transmembrane region" description="Helical" evidence="2">
    <location>
        <begin position="145"/>
        <end position="165"/>
    </location>
</feature>
<reference evidence="4 5" key="1">
    <citation type="submission" date="2016-10" db="EMBL/GenBank/DDBJ databases">
        <authorList>
            <person name="Varghese N."/>
            <person name="Submissions S."/>
        </authorList>
    </citation>
    <scope>NUCLEOTIDE SEQUENCE [LARGE SCALE GENOMIC DNA]</scope>
    <source>
        <strain evidence="4 5">DSM 9169</strain>
    </source>
</reference>
<feature type="compositionally biased region" description="Polar residues" evidence="1">
    <location>
        <begin position="872"/>
        <end position="886"/>
    </location>
</feature>
<keyword evidence="2" id="KW-0472">Membrane</keyword>
<dbReference type="SUPFAM" id="SSF54001">
    <property type="entry name" value="Cysteine proteinases"/>
    <property type="match status" value="1"/>
</dbReference>
<feature type="transmembrane region" description="Helical" evidence="2">
    <location>
        <begin position="172"/>
        <end position="191"/>
    </location>
</feature>
<dbReference type="InterPro" id="IPR038765">
    <property type="entry name" value="Papain-like_cys_pep_sf"/>
</dbReference>
<keyword evidence="2" id="KW-1133">Transmembrane helix</keyword>
<proteinExistence type="predicted"/>
<feature type="transmembrane region" description="Helical" evidence="2">
    <location>
        <begin position="64"/>
        <end position="84"/>
    </location>
</feature>
<feature type="domain" description="Transglutaminase-like" evidence="3">
    <location>
        <begin position="477"/>
        <end position="612"/>
    </location>
</feature>
<feature type="transmembrane region" description="Helical" evidence="2">
    <location>
        <begin position="669"/>
        <end position="692"/>
    </location>
</feature>
<evidence type="ECO:0000313" key="5">
    <source>
        <dbReference type="Proteomes" id="UP000198976"/>
    </source>
</evidence>
<dbReference type="InterPro" id="IPR002931">
    <property type="entry name" value="Transglutaminase-like"/>
</dbReference>
<organism evidence="4 5">
    <name type="scientific">Schaalia radingae</name>
    <dbReference type="NCBI Taxonomy" id="131110"/>
    <lineage>
        <taxon>Bacteria</taxon>
        <taxon>Bacillati</taxon>
        <taxon>Actinomycetota</taxon>
        <taxon>Actinomycetes</taxon>
        <taxon>Actinomycetales</taxon>
        <taxon>Actinomycetaceae</taxon>
        <taxon>Schaalia</taxon>
    </lineage>
</organism>
<protein>
    <submittedName>
        <fullName evidence="4">Transglutaminase-like superfamily protein</fullName>
    </submittedName>
</protein>
<feature type="region of interest" description="Disordered" evidence="1">
    <location>
        <begin position="614"/>
        <end position="663"/>
    </location>
</feature>
<dbReference type="Pfam" id="PF01841">
    <property type="entry name" value="Transglut_core"/>
    <property type="match status" value="1"/>
</dbReference>
<dbReference type="Proteomes" id="UP000198976">
    <property type="component" value="Chromosome I"/>
</dbReference>
<feature type="compositionally biased region" description="Pro residues" evidence="1">
    <location>
        <begin position="624"/>
        <end position="649"/>
    </location>
</feature>
<evidence type="ECO:0000259" key="3">
    <source>
        <dbReference type="Pfam" id="PF01841"/>
    </source>
</evidence>
<gene>
    <name evidence="4" type="ORF">SAMN04489714_0287</name>
</gene>
<sequence length="886" mass="97059">MSANTFDRPPAGAQRPRRFRVRNGRGRLTRSPLPVWSWIVLAVLFIPVIAAHEPLFGHGLGLRAAGSGVAAGLILAALCTYWRWDVITSVAALFATHLLLGGIGSLPETLYAHVIPTGRTLQFLVMQPVVAWRDLLTLAPPASSYVGPSVMPWICGLLCAFATGVMTMRRGWVVVGTIPLALMGIIAVAWGPSGMQPPVWAVMVWFLAIIMWWMWSVQHLRLHSDFDILIGRRARRAAGMTTTGHNTSTRSVRPVRAHVLQQAVVALVITACTTALAFPVTSYVGSWDERTVLRDLVEPPLDLHDYPSPLAAFRHLTTEERDETLISVSQLPHGARVRLAVMDTYNGITFGMSDPEESPVGSYISVGSQLPVRPSPIGSVRADTRVTTSGLMGPWVPTMGQAEVIEFSGDQAQRYQDGLHWNRWADAALTTGSDGDDLSYHLVADVPPRWSDSQLAGAGAVSVEGQPDTNVPDGVKELAVSMSAIESTPIKKARAIERTLAQNGYFSNGMDKSSRSGHRADRLARMIDDDQMVGDDEQYATLMALMLHSLGMSARVVMGAYPSDPVTGAALDQLQGNAASEAPVRSVGLKGADLHVWVEAEFVDVGWAIFDPTPPRDNIFSDPTPDPTPTPRPQVLQPPNPPEEPPELPPAITEKNTPSDSEAPVPVPWGVILTSVGIALLIIVPIAAILLWKARRLYKRRHSSPLSSVEGSWNQTVDLAADAGTRLPRDMTRAEAAWSLADSVWQDTHEDTESPSPVVDESTEASVDWRVAGQTAPATVLLASIADRAQFGQDVVTKDDANRAWGYYSQLKAELRSRQSWFQRALTALSVRSLRRHRHRRGGFTHAEKPRTESRWRFWKRHSRRDQRQKAFSDQPVRTSSPKGRP</sequence>
<dbReference type="EMBL" id="LT629792">
    <property type="protein sequence ID" value="SDT86298.1"/>
    <property type="molecule type" value="Genomic_DNA"/>
</dbReference>
<accession>A0ABY0V5A5</accession>
<feature type="region of interest" description="Disordered" evidence="1">
    <location>
        <begin position="837"/>
        <end position="886"/>
    </location>
</feature>